<dbReference type="RefSeq" id="WP_115495016.1">
    <property type="nucleotide sequence ID" value="NZ_QRBE01000003.1"/>
</dbReference>
<feature type="domain" description="Glyoxalase-like" evidence="1">
    <location>
        <begin position="11"/>
        <end position="105"/>
    </location>
</feature>
<dbReference type="Pfam" id="PF18029">
    <property type="entry name" value="Glyoxalase_6"/>
    <property type="match status" value="1"/>
</dbReference>
<comment type="caution">
    <text evidence="2">The sequence shown here is derived from an EMBL/GenBank/DDBJ whole genome shotgun (WGS) entry which is preliminary data.</text>
</comment>
<dbReference type="InterPro" id="IPR029068">
    <property type="entry name" value="Glyas_Bleomycin-R_OHBP_Dase"/>
</dbReference>
<organism evidence="2 3">
    <name type="scientific">Dyella monticola</name>
    <dbReference type="NCBI Taxonomy" id="1927958"/>
    <lineage>
        <taxon>Bacteria</taxon>
        <taxon>Pseudomonadati</taxon>
        <taxon>Pseudomonadota</taxon>
        <taxon>Gammaproteobacteria</taxon>
        <taxon>Lysobacterales</taxon>
        <taxon>Rhodanobacteraceae</taxon>
        <taxon>Dyella</taxon>
    </lineage>
</organism>
<evidence type="ECO:0000313" key="2">
    <source>
        <dbReference type="EMBL" id="RDS83069.1"/>
    </source>
</evidence>
<dbReference type="Proteomes" id="UP000254258">
    <property type="component" value="Unassembled WGS sequence"/>
</dbReference>
<dbReference type="OrthoDB" id="121588at2"/>
<dbReference type="InterPro" id="IPR041581">
    <property type="entry name" value="Glyoxalase_6"/>
</dbReference>
<protein>
    <submittedName>
        <fullName evidence="2">VOC family protein</fullName>
    </submittedName>
</protein>
<accession>A0A370X3T5</accession>
<evidence type="ECO:0000259" key="1">
    <source>
        <dbReference type="Pfam" id="PF18029"/>
    </source>
</evidence>
<reference evidence="2 3" key="1">
    <citation type="submission" date="2018-07" db="EMBL/GenBank/DDBJ databases">
        <title>Dyella monticola sp. nov. and Dyella psychrodurans sp. nov. isolated from monsoon evergreen broad-leaved forest soil of Dinghu Mountain, China.</title>
        <authorList>
            <person name="Gao Z."/>
            <person name="Qiu L."/>
        </authorList>
    </citation>
    <scope>NUCLEOTIDE SEQUENCE [LARGE SCALE GENOMIC DNA]</scope>
    <source>
        <strain evidence="2 3">4G-K06</strain>
    </source>
</reference>
<dbReference type="EMBL" id="QRBE01000003">
    <property type="protein sequence ID" value="RDS83069.1"/>
    <property type="molecule type" value="Genomic_DNA"/>
</dbReference>
<gene>
    <name evidence="2" type="ORF">DWU98_08040</name>
</gene>
<sequence length="120" mass="13100">MPNAFRAARDVIIRTHAWDDAVAFYTSVLGLEVVHRSEKLVGLEAGAFRLYVEKGENHGPVFEWLVPDVPAAKHALLARGCTVVEEDASAPRCYIRDPYGLTFNIGQSDARCGGRGGLCL</sequence>
<dbReference type="AlphaFoldDB" id="A0A370X3T5"/>
<keyword evidence="3" id="KW-1185">Reference proteome</keyword>
<dbReference type="SUPFAM" id="SSF54593">
    <property type="entry name" value="Glyoxalase/Bleomycin resistance protein/Dihydroxybiphenyl dioxygenase"/>
    <property type="match status" value="1"/>
</dbReference>
<dbReference type="CDD" id="cd06587">
    <property type="entry name" value="VOC"/>
    <property type="match status" value="1"/>
</dbReference>
<evidence type="ECO:0000313" key="3">
    <source>
        <dbReference type="Proteomes" id="UP000254258"/>
    </source>
</evidence>
<proteinExistence type="predicted"/>
<dbReference type="Gene3D" id="3.10.180.10">
    <property type="entry name" value="2,3-Dihydroxybiphenyl 1,2-Dioxygenase, domain 1"/>
    <property type="match status" value="1"/>
</dbReference>
<name>A0A370X3T5_9GAMM</name>